<evidence type="ECO:0000256" key="7">
    <source>
        <dbReference type="ARBA" id="ARBA00022801"/>
    </source>
</evidence>
<dbReference type="GO" id="GO:0019441">
    <property type="term" value="P:L-tryptophan catabolic process to kynurenine"/>
    <property type="evidence" value="ECO:0007669"/>
    <property type="project" value="InterPro"/>
</dbReference>
<dbReference type="GO" id="GO:0004061">
    <property type="term" value="F:arylformamidase activity"/>
    <property type="evidence" value="ECO:0007669"/>
    <property type="project" value="UniProtKB-EC"/>
</dbReference>
<protein>
    <recommendedName>
        <fullName evidence="5">Kynurenine formamidase</fullName>
        <ecNumber evidence="4">3.5.1.9</ecNumber>
    </recommendedName>
</protein>
<dbReference type="PANTHER" id="PTHR31118">
    <property type="entry name" value="CYCLASE-LIKE PROTEIN 2"/>
    <property type="match status" value="1"/>
</dbReference>
<dbReference type="GO" id="GO:0046872">
    <property type="term" value="F:metal ion binding"/>
    <property type="evidence" value="ECO:0007669"/>
    <property type="project" value="UniProtKB-KW"/>
</dbReference>
<evidence type="ECO:0000313" key="12">
    <source>
        <dbReference type="EMBL" id="QDU63145.1"/>
    </source>
</evidence>
<dbReference type="OrthoDB" id="9796085at2"/>
<keyword evidence="8" id="KW-0862">Zinc</keyword>
<gene>
    <name evidence="12" type="primary">kynB</name>
    <name evidence="12" type="ORF">Pan216_40200</name>
</gene>
<evidence type="ECO:0000256" key="11">
    <source>
        <dbReference type="ARBA" id="ARBA00060547"/>
    </source>
</evidence>
<dbReference type="EMBL" id="CP036279">
    <property type="protein sequence ID" value="QDU63145.1"/>
    <property type="molecule type" value="Genomic_DNA"/>
</dbReference>
<accession>A0A518B841</accession>
<evidence type="ECO:0000256" key="2">
    <source>
        <dbReference type="ARBA" id="ARBA00002204"/>
    </source>
</evidence>
<keyword evidence="13" id="KW-1185">Reference proteome</keyword>
<proteinExistence type="predicted"/>
<evidence type="ECO:0000256" key="5">
    <source>
        <dbReference type="ARBA" id="ARBA00014889"/>
    </source>
</evidence>
<dbReference type="Gene3D" id="3.50.30.50">
    <property type="entry name" value="Putative cyclase"/>
    <property type="match status" value="1"/>
</dbReference>
<reference evidence="12 13" key="1">
    <citation type="submission" date="2019-02" db="EMBL/GenBank/DDBJ databases">
        <title>Deep-cultivation of Planctomycetes and their phenomic and genomic characterization uncovers novel biology.</title>
        <authorList>
            <person name="Wiegand S."/>
            <person name="Jogler M."/>
            <person name="Boedeker C."/>
            <person name="Pinto D."/>
            <person name="Vollmers J."/>
            <person name="Rivas-Marin E."/>
            <person name="Kohn T."/>
            <person name="Peeters S.H."/>
            <person name="Heuer A."/>
            <person name="Rast P."/>
            <person name="Oberbeckmann S."/>
            <person name="Bunk B."/>
            <person name="Jeske O."/>
            <person name="Meyerdierks A."/>
            <person name="Storesund J.E."/>
            <person name="Kallscheuer N."/>
            <person name="Luecker S."/>
            <person name="Lage O.M."/>
            <person name="Pohl T."/>
            <person name="Merkel B.J."/>
            <person name="Hornburger P."/>
            <person name="Mueller R.-W."/>
            <person name="Bruemmer F."/>
            <person name="Labrenz M."/>
            <person name="Spormann A.M."/>
            <person name="Op den Camp H."/>
            <person name="Overmann J."/>
            <person name="Amann R."/>
            <person name="Jetten M.S.M."/>
            <person name="Mascher T."/>
            <person name="Medema M.H."/>
            <person name="Devos D.P."/>
            <person name="Kaster A.-K."/>
            <person name="Ovreas L."/>
            <person name="Rohde M."/>
            <person name="Galperin M.Y."/>
            <person name="Jogler C."/>
        </authorList>
    </citation>
    <scope>NUCLEOTIDE SEQUENCE [LARGE SCALE GENOMIC DNA]</scope>
    <source>
        <strain evidence="12 13">Pan216</strain>
    </source>
</reference>
<dbReference type="KEGG" id="knv:Pan216_40200"/>
<dbReference type="SUPFAM" id="SSF102198">
    <property type="entry name" value="Putative cyclase"/>
    <property type="match status" value="1"/>
</dbReference>
<evidence type="ECO:0000256" key="1">
    <source>
        <dbReference type="ARBA" id="ARBA00001947"/>
    </source>
</evidence>
<sequence>MYDLTLPIDDRLPIYPGDPAPRLERVTSIDRGDHLNLSSLSTGCHVGTHLDVPLHFLASGEDVASLAADRLIGKARVVDIAAEEAIARHHLEPLGLPRRTHLLFRTPSGHMLHQPAFRADYVCMAPAAAKYLLELEPLSIGIDTYSLDPADSTTFPAHRTLAERGVPVVVCLDLQRVPSGDYLYACLPLRLPGADGSPVRAVLFEKEEWLALASDEHQA</sequence>
<dbReference type="RefSeq" id="WP_145260385.1">
    <property type="nucleotide sequence ID" value="NZ_CP036279.1"/>
</dbReference>
<dbReference type="InterPro" id="IPR007325">
    <property type="entry name" value="KFase/CYL"/>
</dbReference>
<organism evidence="12 13">
    <name type="scientific">Kolteria novifilia</name>
    <dbReference type="NCBI Taxonomy" id="2527975"/>
    <lineage>
        <taxon>Bacteria</taxon>
        <taxon>Pseudomonadati</taxon>
        <taxon>Planctomycetota</taxon>
        <taxon>Planctomycetia</taxon>
        <taxon>Kolteriales</taxon>
        <taxon>Kolteriaceae</taxon>
        <taxon>Kolteria</taxon>
    </lineage>
</organism>
<dbReference type="Pfam" id="PF04199">
    <property type="entry name" value="Cyclase"/>
    <property type="match status" value="1"/>
</dbReference>
<evidence type="ECO:0000256" key="9">
    <source>
        <dbReference type="ARBA" id="ARBA00023079"/>
    </source>
</evidence>
<comment type="subunit">
    <text evidence="3">Homodimer.</text>
</comment>
<comment type="pathway">
    <text evidence="11">Amino-acid degradation; L-tryptophan degradation via kynurenine pathway; L-kynurenine from L-tryptophan: step 2/2.</text>
</comment>
<comment type="cofactor">
    <cofactor evidence="1">
        <name>Zn(2+)</name>
        <dbReference type="ChEBI" id="CHEBI:29105"/>
    </cofactor>
</comment>
<evidence type="ECO:0000256" key="10">
    <source>
        <dbReference type="ARBA" id="ARBA00048496"/>
    </source>
</evidence>
<keyword evidence="6" id="KW-0479">Metal-binding</keyword>
<comment type="catalytic activity">
    <reaction evidence="10">
        <text>N-formyl-L-kynurenine + H2O = L-kynurenine + formate + H(+)</text>
        <dbReference type="Rhea" id="RHEA:13009"/>
        <dbReference type="ChEBI" id="CHEBI:15377"/>
        <dbReference type="ChEBI" id="CHEBI:15378"/>
        <dbReference type="ChEBI" id="CHEBI:15740"/>
        <dbReference type="ChEBI" id="CHEBI:57959"/>
        <dbReference type="ChEBI" id="CHEBI:58629"/>
        <dbReference type="EC" id="3.5.1.9"/>
    </reaction>
</comment>
<dbReference type="FunFam" id="3.50.30.50:FF:000001">
    <property type="entry name" value="Kynurenine formamidase"/>
    <property type="match status" value="1"/>
</dbReference>
<evidence type="ECO:0000256" key="8">
    <source>
        <dbReference type="ARBA" id="ARBA00022833"/>
    </source>
</evidence>
<dbReference type="InterPro" id="IPR037175">
    <property type="entry name" value="KFase_sf"/>
</dbReference>
<evidence type="ECO:0000313" key="13">
    <source>
        <dbReference type="Proteomes" id="UP000317093"/>
    </source>
</evidence>
<evidence type="ECO:0000256" key="3">
    <source>
        <dbReference type="ARBA" id="ARBA00011738"/>
    </source>
</evidence>
<keyword evidence="9" id="KW-0823">Tryptophan catabolism</keyword>
<dbReference type="AlphaFoldDB" id="A0A518B841"/>
<name>A0A518B841_9BACT</name>
<dbReference type="EC" id="3.5.1.9" evidence="4"/>
<evidence type="ECO:0000256" key="6">
    <source>
        <dbReference type="ARBA" id="ARBA00022723"/>
    </source>
</evidence>
<dbReference type="Proteomes" id="UP000317093">
    <property type="component" value="Chromosome"/>
</dbReference>
<dbReference type="PANTHER" id="PTHR31118:SF12">
    <property type="entry name" value="CYCLASE-LIKE PROTEIN 2"/>
    <property type="match status" value="1"/>
</dbReference>
<evidence type="ECO:0000256" key="4">
    <source>
        <dbReference type="ARBA" id="ARBA00012930"/>
    </source>
</evidence>
<comment type="function">
    <text evidence="2">Catalyzes the hydrolysis of N-formyl-L-kynurenine to L-kynurenine, the second step in the kynurenine pathway of tryptophan degradation.</text>
</comment>
<keyword evidence="7 12" id="KW-0378">Hydrolase</keyword>